<keyword evidence="3" id="KW-1185">Reference proteome</keyword>
<dbReference type="Pfam" id="PF13692">
    <property type="entry name" value="Glyco_trans_1_4"/>
    <property type="match status" value="1"/>
</dbReference>
<dbReference type="EC" id="2.4.-.-" evidence="2"/>
<dbReference type="GO" id="GO:0016757">
    <property type="term" value="F:glycosyltransferase activity"/>
    <property type="evidence" value="ECO:0007669"/>
    <property type="project" value="UniProtKB-KW"/>
</dbReference>
<dbReference type="PANTHER" id="PTHR45947">
    <property type="entry name" value="SULFOQUINOVOSYL TRANSFERASE SQD2"/>
    <property type="match status" value="1"/>
</dbReference>
<dbReference type="SUPFAM" id="SSF53756">
    <property type="entry name" value="UDP-Glycosyltransferase/glycogen phosphorylase"/>
    <property type="match status" value="1"/>
</dbReference>
<accession>A0AA97F8Y2</accession>
<protein>
    <submittedName>
        <fullName evidence="2">Glycosyltransferase family 1 protein</fullName>
        <ecNumber evidence="2">2.4.-.-</ecNumber>
    </submittedName>
</protein>
<proteinExistence type="predicted"/>
<dbReference type="Gene3D" id="3.40.50.2000">
    <property type="entry name" value="Glycogen Phosphorylase B"/>
    <property type="match status" value="2"/>
</dbReference>
<sequence>MDISDLRIALFSGNYNYVRDGANQALNRLVGYLLRQNAQVRVYSPTTDTPAFEPTGDLISVPSFAIPNRPEYRVPMMLSPGVKKDLKAYAPNIVHLSSPDIAAHSATRWAKKHDIPMLASVHTRFETYPRYYNMAFLEPILVAGLRRFYRRCDAIVAPSDSMAQVLRDQRMNYDVGIWSRGVDRDIFHPSKRDVEWRRSFGIDDEDQVVGFVGRLVMEKGLDVFSDTIDRLERRGVPHKVLIVGEGPARQWFESRLPNAIFAGFQSGPDLGRAVASMDMLLNPSVTETFGNVTLEAMACGIPVVAARATGSLSLVADGISGRLIRPGAVQNYADALQDYCENPELAREHGAAGAKRAERYSWDRINHGLAETYVRLVRQRAEGTKHLPYEALR</sequence>
<dbReference type="InterPro" id="IPR028098">
    <property type="entry name" value="Glyco_trans_4-like_N"/>
</dbReference>
<dbReference type="AlphaFoldDB" id="A0AA97F8Y2"/>
<gene>
    <name evidence="2" type="ORF">RB602_05015</name>
</gene>
<dbReference type="InterPro" id="IPR050194">
    <property type="entry name" value="Glycosyltransferase_grp1"/>
</dbReference>
<dbReference type="PANTHER" id="PTHR45947:SF3">
    <property type="entry name" value="SULFOQUINOVOSYL TRANSFERASE SQD2"/>
    <property type="match status" value="1"/>
</dbReference>
<reference evidence="2 3" key="1">
    <citation type="submission" date="2023-10" db="EMBL/GenBank/DDBJ databases">
        <title>Complete genome sequence of a Sphingomonadaceae bacterium.</title>
        <authorList>
            <person name="Yan C."/>
        </authorList>
    </citation>
    <scope>NUCLEOTIDE SEQUENCE [LARGE SCALE GENOMIC DNA]</scope>
    <source>
        <strain evidence="2 3">SCSIO 66989</strain>
    </source>
</reference>
<organism evidence="2 3">
    <name type="scientific">Alterisphingorhabdus coralli</name>
    <dbReference type="NCBI Taxonomy" id="3071408"/>
    <lineage>
        <taxon>Bacteria</taxon>
        <taxon>Pseudomonadati</taxon>
        <taxon>Pseudomonadota</taxon>
        <taxon>Alphaproteobacteria</taxon>
        <taxon>Sphingomonadales</taxon>
        <taxon>Sphingomonadaceae</taxon>
        <taxon>Alterisphingorhabdus (ex Yan et al. 2024)</taxon>
    </lineage>
</organism>
<evidence type="ECO:0000259" key="1">
    <source>
        <dbReference type="Pfam" id="PF13439"/>
    </source>
</evidence>
<evidence type="ECO:0000313" key="2">
    <source>
        <dbReference type="EMBL" id="WOE76081.1"/>
    </source>
</evidence>
<dbReference type="Proteomes" id="UP001302429">
    <property type="component" value="Chromosome"/>
</dbReference>
<dbReference type="Pfam" id="PF13439">
    <property type="entry name" value="Glyco_transf_4"/>
    <property type="match status" value="1"/>
</dbReference>
<evidence type="ECO:0000313" key="3">
    <source>
        <dbReference type="Proteomes" id="UP001302429"/>
    </source>
</evidence>
<dbReference type="EMBL" id="CP136594">
    <property type="protein sequence ID" value="WOE76081.1"/>
    <property type="molecule type" value="Genomic_DNA"/>
</dbReference>
<keyword evidence="2" id="KW-0328">Glycosyltransferase</keyword>
<feature type="domain" description="Glycosyltransferase subfamily 4-like N-terminal" evidence="1">
    <location>
        <begin position="20"/>
        <end position="185"/>
    </location>
</feature>
<keyword evidence="2" id="KW-0808">Transferase</keyword>
<name>A0AA97F8Y2_9SPHN</name>
<dbReference type="CDD" id="cd03814">
    <property type="entry name" value="GT4-like"/>
    <property type="match status" value="1"/>
</dbReference>
<dbReference type="RefSeq" id="WP_317083525.1">
    <property type="nucleotide sequence ID" value="NZ_CP136594.1"/>
</dbReference>
<dbReference type="KEGG" id="acoa:RB602_05015"/>